<proteinExistence type="predicted"/>
<dbReference type="Proteomes" id="UP001145114">
    <property type="component" value="Unassembled WGS sequence"/>
</dbReference>
<evidence type="ECO:0000313" key="1">
    <source>
        <dbReference type="EMBL" id="KAJ1675480.1"/>
    </source>
</evidence>
<reference evidence="1" key="1">
    <citation type="submission" date="2022-06" db="EMBL/GenBank/DDBJ databases">
        <title>Phylogenomic reconstructions and comparative analyses of Kickxellomycotina fungi.</title>
        <authorList>
            <person name="Reynolds N.K."/>
            <person name="Stajich J.E."/>
            <person name="Barry K."/>
            <person name="Grigoriev I.V."/>
            <person name="Crous P."/>
            <person name="Smith M.E."/>
        </authorList>
    </citation>
    <scope>NUCLEOTIDE SEQUENCE</scope>
    <source>
        <strain evidence="1">RSA 2271</strain>
    </source>
</reference>
<comment type="caution">
    <text evidence="1">The sequence shown here is derived from an EMBL/GenBank/DDBJ whole genome shotgun (WGS) entry which is preliminary data.</text>
</comment>
<protein>
    <submittedName>
        <fullName evidence="1">Uncharacterized protein</fullName>
    </submittedName>
</protein>
<organism evidence="1 2">
    <name type="scientific">Spiromyces aspiralis</name>
    <dbReference type="NCBI Taxonomy" id="68401"/>
    <lineage>
        <taxon>Eukaryota</taxon>
        <taxon>Fungi</taxon>
        <taxon>Fungi incertae sedis</taxon>
        <taxon>Zoopagomycota</taxon>
        <taxon>Kickxellomycotina</taxon>
        <taxon>Kickxellomycetes</taxon>
        <taxon>Kickxellales</taxon>
        <taxon>Kickxellaceae</taxon>
        <taxon>Spiromyces</taxon>
    </lineage>
</organism>
<gene>
    <name evidence="1" type="ORF">EV182_001179</name>
</gene>
<name>A0ACC1HHH8_9FUNG</name>
<dbReference type="EMBL" id="JAMZIH010005285">
    <property type="protein sequence ID" value="KAJ1675480.1"/>
    <property type="molecule type" value="Genomic_DNA"/>
</dbReference>
<keyword evidence="2" id="KW-1185">Reference proteome</keyword>
<accession>A0ACC1HHH8</accession>
<sequence length="335" mass="35647">MSSLLGTTQPSSNKCSSRGPSLLLSLCRTLLVAVLVVAVVLSPLTCAAGSAGNITSAEAYGVSFDYKLAWVDATNKRLGAEITPTFVSNDAADATTWYLALYYPQGSIISFSSASNDWNLSPSSSESWVGVASPLVNRPGVLYVVAEVAQDIDLASAVSTVGAVTQMSMYPRVPDGNMVSQLFLIPGADFQVNQGVDIADLPTSPPDSWGTAATITTATTSAAGENDDDDATKARSLISMGSNTNVSKQGGEEKQQVRYIKGNPDYDRSMNPLSRKLTGPLVGLFMYCSVAGVAILFYLIGTIIRIHYRISYYRLSNKMGNHIPYANEVCSTKFV</sequence>
<evidence type="ECO:0000313" key="2">
    <source>
        <dbReference type="Proteomes" id="UP001145114"/>
    </source>
</evidence>